<feature type="transmembrane region" description="Helical" evidence="9">
    <location>
        <begin position="20"/>
        <end position="38"/>
    </location>
</feature>
<sequence>MSTRRSRFAQEEHSGAWKVAFADLCLVLMCLFVVMWILERRVFEAPSPADSQATSTQQPAWTSSSSTSASPSDAQQLAGETAREFPRGQFESPADMARLAAAVQQLSEIAKLSDHVSTAITPDGLRVRLADSDERGMFERGSAVPSPGARALLTRIGGLLSGVENSLMIVGHTDAVRYRTTAADGYTNWHLSSERALAARTALVAGGLELDRVLMAVGMADHAPLLPDDPVAAANRRIEFVVLTKARAMQMAQMFSAPHAGEMVLSGQNAAADATEIATLPARLTNDGDRSPDSSEP</sequence>
<dbReference type="AlphaFoldDB" id="A0A5E4SAZ1"/>
<evidence type="ECO:0000259" key="10">
    <source>
        <dbReference type="PROSITE" id="PS51123"/>
    </source>
</evidence>
<dbReference type="InterPro" id="IPR025713">
    <property type="entry name" value="MotB-like_N_dom"/>
</dbReference>
<dbReference type="Proteomes" id="UP000343317">
    <property type="component" value="Unassembled WGS sequence"/>
</dbReference>
<keyword evidence="4 9" id="KW-0812">Transmembrane</keyword>
<evidence type="ECO:0000256" key="2">
    <source>
        <dbReference type="ARBA" id="ARBA00008914"/>
    </source>
</evidence>
<keyword evidence="12" id="KW-1185">Reference proteome</keyword>
<proteinExistence type="inferred from homology"/>
<reference evidence="11 12" key="1">
    <citation type="submission" date="2019-08" db="EMBL/GenBank/DDBJ databases">
        <authorList>
            <person name="Peeters C."/>
        </authorList>
    </citation>
    <scope>NUCLEOTIDE SEQUENCE [LARGE SCALE GENOMIC DNA]</scope>
    <source>
        <strain evidence="11 12">LMG 31112</strain>
    </source>
</reference>
<keyword evidence="3" id="KW-1003">Cell membrane</keyword>
<dbReference type="Pfam" id="PF13677">
    <property type="entry name" value="MotB_plug"/>
    <property type="match status" value="1"/>
</dbReference>
<keyword evidence="5 9" id="KW-1133">Transmembrane helix</keyword>
<dbReference type="CDD" id="cd07185">
    <property type="entry name" value="OmpA_C-like"/>
    <property type="match status" value="1"/>
</dbReference>
<evidence type="ECO:0000256" key="3">
    <source>
        <dbReference type="ARBA" id="ARBA00022475"/>
    </source>
</evidence>
<dbReference type="InterPro" id="IPR050330">
    <property type="entry name" value="Bact_OuterMem_StrucFunc"/>
</dbReference>
<evidence type="ECO:0000256" key="4">
    <source>
        <dbReference type="ARBA" id="ARBA00022692"/>
    </source>
</evidence>
<dbReference type="Gene3D" id="3.30.1330.60">
    <property type="entry name" value="OmpA-like domain"/>
    <property type="match status" value="1"/>
</dbReference>
<evidence type="ECO:0000256" key="8">
    <source>
        <dbReference type="SAM" id="MobiDB-lite"/>
    </source>
</evidence>
<evidence type="ECO:0000256" key="7">
    <source>
        <dbReference type="PROSITE-ProRule" id="PRU00473"/>
    </source>
</evidence>
<evidence type="ECO:0000313" key="11">
    <source>
        <dbReference type="EMBL" id="VVD71378.1"/>
    </source>
</evidence>
<dbReference type="EMBL" id="CABPSM010000001">
    <property type="protein sequence ID" value="VVD71378.1"/>
    <property type="molecule type" value="Genomic_DNA"/>
</dbReference>
<evidence type="ECO:0000256" key="6">
    <source>
        <dbReference type="ARBA" id="ARBA00023136"/>
    </source>
</evidence>
<feature type="compositionally biased region" description="Low complexity" evidence="8">
    <location>
        <begin position="51"/>
        <end position="76"/>
    </location>
</feature>
<evidence type="ECO:0000256" key="5">
    <source>
        <dbReference type="ARBA" id="ARBA00022989"/>
    </source>
</evidence>
<feature type="domain" description="OmpA-like" evidence="10">
    <location>
        <begin position="125"/>
        <end position="246"/>
    </location>
</feature>
<dbReference type="RefSeq" id="WP_150619271.1">
    <property type="nucleotide sequence ID" value="NZ_CABPSM010000001.1"/>
</dbReference>
<dbReference type="Pfam" id="PF00691">
    <property type="entry name" value="OmpA"/>
    <property type="match status" value="1"/>
</dbReference>
<organism evidence="11 12">
    <name type="scientific">Pandoraea horticolens</name>
    <dbReference type="NCBI Taxonomy" id="2508298"/>
    <lineage>
        <taxon>Bacteria</taxon>
        <taxon>Pseudomonadati</taxon>
        <taxon>Pseudomonadota</taxon>
        <taxon>Betaproteobacteria</taxon>
        <taxon>Burkholderiales</taxon>
        <taxon>Burkholderiaceae</taxon>
        <taxon>Pandoraea</taxon>
    </lineage>
</organism>
<dbReference type="InterPro" id="IPR006665">
    <property type="entry name" value="OmpA-like"/>
</dbReference>
<name>A0A5E4SAZ1_9BURK</name>
<dbReference type="SUPFAM" id="SSF103088">
    <property type="entry name" value="OmpA-like"/>
    <property type="match status" value="1"/>
</dbReference>
<protein>
    <submittedName>
        <fullName evidence="11">Chemotaxis lafU protein</fullName>
    </submittedName>
</protein>
<evidence type="ECO:0000256" key="9">
    <source>
        <dbReference type="SAM" id="Phobius"/>
    </source>
</evidence>
<comment type="similarity">
    <text evidence="2">Belongs to the MotB family.</text>
</comment>
<comment type="subcellular location">
    <subcellularLocation>
        <location evidence="1">Cell membrane</location>
        <topology evidence="1">Single-pass membrane protein</topology>
    </subcellularLocation>
</comment>
<evidence type="ECO:0000256" key="1">
    <source>
        <dbReference type="ARBA" id="ARBA00004162"/>
    </source>
</evidence>
<keyword evidence="6 7" id="KW-0472">Membrane</keyword>
<dbReference type="PANTHER" id="PTHR30329">
    <property type="entry name" value="STATOR ELEMENT OF FLAGELLAR MOTOR COMPLEX"/>
    <property type="match status" value="1"/>
</dbReference>
<gene>
    <name evidence="11" type="ORF">PHO31112_00625</name>
</gene>
<feature type="region of interest" description="Disordered" evidence="8">
    <location>
        <begin position="48"/>
        <end position="83"/>
    </location>
</feature>
<dbReference type="PROSITE" id="PS51123">
    <property type="entry name" value="OMPA_2"/>
    <property type="match status" value="1"/>
</dbReference>
<dbReference type="InterPro" id="IPR036737">
    <property type="entry name" value="OmpA-like_sf"/>
</dbReference>
<evidence type="ECO:0000313" key="12">
    <source>
        <dbReference type="Proteomes" id="UP000343317"/>
    </source>
</evidence>
<dbReference type="GO" id="GO:0005886">
    <property type="term" value="C:plasma membrane"/>
    <property type="evidence" value="ECO:0007669"/>
    <property type="project" value="UniProtKB-SubCell"/>
</dbReference>
<dbReference type="PANTHER" id="PTHR30329:SF21">
    <property type="entry name" value="LIPOPROTEIN YIAD-RELATED"/>
    <property type="match status" value="1"/>
</dbReference>
<accession>A0A5E4SAZ1</accession>